<evidence type="ECO:0000256" key="3">
    <source>
        <dbReference type="ARBA" id="ARBA00022692"/>
    </source>
</evidence>
<name>A0A644YF91_9ZZZZ</name>
<evidence type="ECO:0000256" key="1">
    <source>
        <dbReference type="ARBA" id="ARBA00004651"/>
    </source>
</evidence>
<keyword evidence="4 6" id="KW-1133">Transmembrane helix</keyword>
<feature type="domain" description="Polysaccharide chain length determinant N-terminal" evidence="7">
    <location>
        <begin position="2"/>
        <end position="90"/>
    </location>
</feature>
<dbReference type="PANTHER" id="PTHR32309">
    <property type="entry name" value="TYROSINE-PROTEIN KINASE"/>
    <property type="match status" value="1"/>
</dbReference>
<dbReference type="Pfam" id="PF13807">
    <property type="entry name" value="GNVR"/>
    <property type="match status" value="1"/>
</dbReference>
<feature type="transmembrane region" description="Helical" evidence="6">
    <location>
        <begin position="170"/>
        <end position="192"/>
    </location>
</feature>
<comment type="caution">
    <text evidence="9">The sequence shown here is derived from an EMBL/GenBank/DDBJ whole genome shotgun (WGS) entry which is preliminary data.</text>
</comment>
<sequence>MELDLRKLIMILLEKWWIIAVSIIMAAVMTFGFFFFFVDPVYTSEATLYVYNSDTRTSGAITTGDLTVARNMVSTYVVLLKSDSVLGEVARITNFGYTPQQIKGMIKASAENNTEVMRVTVENTNPVHAQAITNTLLDIGSEKIVNVMKAGSVEIIDSAKLPTKPSGPNIVLNTVIGAMLGFMISVMAILLLEMFDTKIKSEEDIKELFSIPILGVIPSFAPSSTRKGGYGDD</sequence>
<evidence type="ECO:0000256" key="4">
    <source>
        <dbReference type="ARBA" id="ARBA00022989"/>
    </source>
</evidence>
<dbReference type="EMBL" id="VSSQ01004950">
    <property type="protein sequence ID" value="MPM27272.1"/>
    <property type="molecule type" value="Genomic_DNA"/>
</dbReference>
<protein>
    <submittedName>
        <fullName evidence="9">Putative capsular polysaccharide biosynthesis protein YwqC</fullName>
    </submittedName>
</protein>
<dbReference type="GO" id="GO:0004713">
    <property type="term" value="F:protein tyrosine kinase activity"/>
    <property type="evidence" value="ECO:0007669"/>
    <property type="project" value="TreeGrafter"/>
</dbReference>
<accession>A0A644YF91</accession>
<keyword evidence="3 6" id="KW-0812">Transmembrane</keyword>
<feature type="domain" description="Tyrosine-protein kinase G-rich" evidence="8">
    <location>
        <begin position="136"/>
        <end position="193"/>
    </location>
</feature>
<evidence type="ECO:0000256" key="5">
    <source>
        <dbReference type="ARBA" id="ARBA00023136"/>
    </source>
</evidence>
<keyword evidence="5 6" id="KW-0472">Membrane</keyword>
<keyword evidence="2" id="KW-1003">Cell membrane</keyword>
<dbReference type="Pfam" id="PF02706">
    <property type="entry name" value="Wzz"/>
    <property type="match status" value="1"/>
</dbReference>
<proteinExistence type="predicted"/>
<gene>
    <name evidence="9" type="primary">ywqC_3</name>
    <name evidence="9" type="ORF">SDC9_73782</name>
</gene>
<dbReference type="InterPro" id="IPR032807">
    <property type="entry name" value="GNVR"/>
</dbReference>
<feature type="transmembrane region" description="Helical" evidence="6">
    <location>
        <begin position="16"/>
        <end position="38"/>
    </location>
</feature>
<evidence type="ECO:0000259" key="7">
    <source>
        <dbReference type="Pfam" id="PF02706"/>
    </source>
</evidence>
<evidence type="ECO:0000256" key="2">
    <source>
        <dbReference type="ARBA" id="ARBA00022475"/>
    </source>
</evidence>
<evidence type="ECO:0000313" key="9">
    <source>
        <dbReference type="EMBL" id="MPM27272.1"/>
    </source>
</evidence>
<evidence type="ECO:0000259" key="8">
    <source>
        <dbReference type="Pfam" id="PF13807"/>
    </source>
</evidence>
<reference evidence="9" key="1">
    <citation type="submission" date="2019-08" db="EMBL/GenBank/DDBJ databases">
        <authorList>
            <person name="Kucharzyk K."/>
            <person name="Murdoch R.W."/>
            <person name="Higgins S."/>
            <person name="Loffler F."/>
        </authorList>
    </citation>
    <scope>NUCLEOTIDE SEQUENCE</scope>
</reference>
<organism evidence="9">
    <name type="scientific">bioreactor metagenome</name>
    <dbReference type="NCBI Taxonomy" id="1076179"/>
    <lineage>
        <taxon>unclassified sequences</taxon>
        <taxon>metagenomes</taxon>
        <taxon>ecological metagenomes</taxon>
    </lineage>
</organism>
<comment type="subcellular location">
    <subcellularLocation>
        <location evidence="1">Cell membrane</location>
        <topology evidence="1">Multi-pass membrane protein</topology>
    </subcellularLocation>
</comment>
<evidence type="ECO:0000256" key="6">
    <source>
        <dbReference type="SAM" id="Phobius"/>
    </source>
</evidence>
<dbReference type="GO" id="GO:0005886">
    <property type="term" value="C:plasma membrane"/>
    <property type="evidence" value="ECO:0007669"/>
    <property type="project" value="UniProtKB-SubCell"/>
</dbReference>
<dbReference type="PANTHER" id="PTHR32309:SF13">
    <property type="entry name" value="FERRIC ENTEROBACTIN TRANSPORT PROTEIN FEPE"/>
    <property type="match status" value="1"/>
</dbReference>
<dbReference type="InterPro" id="IPR050445">
    <property type="entry name" value="Bact_polysacc_biosynth/exp"/>
</dbReference>
<dbReference type="AlphaFoldDB" id="A0A644YF91"/>
<dbReference type="InterPro" id="IPR003856">
    <property type="entry name" value="LPS_length_determ_N"/>
</dbReference>